<sequence>MSDFSKVFIVLVIVIGAVLFIRFLLPVILVIGIGIWIYRSIKRNIMFSKSTPSNKENIATPKENINRQNSNNEKKVVDVDYEEI</sequence>
<dbReference type="EMBL" id="CP025746">
    <property type="protein sequence ID" value="QAA34208.1"/>
    <property type="molecule type" value="Genomic_DNA"/>
</dbReference>
<keyword evidence="1" id="KW-0812">Transmembrane</keyword>
<gene>
    <name evidence="2" type="ORF">C1I91_22650</name>
</gene>
<proteinExistence type="predicted"/>
<keyword evidence="1" id="KW-1133">Transmembrane helix</keyword>
<evidence type="ECO:0000256" key="1">
    <source>
        <dbReference type="SAM" id="Phobius"/>
    </source>
</evidence>
<keyword evidence="3" id="KW-1185">Reference proteome</keyword>
<reference evidence="2 3" key="1">
    <citation type="submission" date="2018-01" db="EMBL/GenBank/DDBJ databases">
        <title>Genome Sequencing and Assembly of Anaerobacter polyendosporus strain CT4.</title>
        <authorList>
            <person name="Tachaapaikoon C."/>
            <person name="Sutheeworapong S."/>
            <person name="Jenjaroenpun P."/>
            <person name="Wongsurawat T."/>
            <person name="Nookeaw I."/>
            <person name="Cheawchanlertfa P."/>
            <person name="Kosugi A."/>
            <person name="Cheevadhanarak S."/>
            <person name="Ratanakhanokchai K."/>
        </authorList>
    </citation>
    <scope>NUCLEOTIDE SEQUENCE [LARGE SCALE GENOMIC DNA]</scope>
    <source>
        <strain evidence="2 3">CT4</strain>
    </source>
</reference>
<evidence type="ECO:0000313" key="3">
    <source>
        <dbReference type="Proteomes" id="UP000286268"/>
    </source>
</evidence>
<dbReference type="Proteomes" id="UP000286268">
    <property type="component" value="Chromosome"/>
</dbReference>
<keyword evidence="1" id="KW-0472">Membrane</keyword>
<name>A0A410DYS1_9CLOT</name>
<organism evidence="2 3">
    <name type="scientific">Clostridium manihotivorum</name>
    <dbReference type="NCBI Taxonomy" id="2320868"/>
    <lineage>
        <taxon>Bacteria</taxon>
        <taxon>Bacillati</taxon>
        <taxon>Bacillota</taxon>
        <taxon>Clostridia</taxon>
        <taxon>Eubacteriales</taxon>
        <taxon>Clostridiaceae</taxon>
        <taxon>Clostridium</taxon>
    </lineage>
</organism>
<dbReference type="RefSeq" id="WP_128214929.1">
    <property type="nucleotide sequence ID" value="NZ_CP025746.1"/>
</dbReference>
<evidence type="ECO:0000313" key="2">
    <source>
        <dbReference type="EMBL" id="QAA34208.1"/>
    </source>
</evidence>
<protein>
    <submittedName>
        <fullName evidence="2">Uncharacterized protein</fullName>
    </submittedName>
</protein>
<dbReference type="KEGG" id="cmah:C1I91_22650"/>
<dbReference type="AlphaFoldDB" id="A0A410DYS1"/>
<feature type="transmembrane region" description="Helical" evidence="1">
    <location>
        <begin position="6"/>
        <end position="38"/>
    </location>
</feature>
<accession>A0A410DYS1</accession>